<evidence type="ECO:0000313" key="11">
    <source>
        <dbReference type="EMBL" id="ADB51401.1"/>
    </source>
</evidence>
<feature type="transmembrane region" description="Helical" evidence="10">
    <location>
        <begin position="297"/>
        <end position="317"/>
    </location>
</feature>
<dbReference type="eggNOG" id="COG1172">
    <property type="taxonomic scope" value="Bacteria"/>
</dbReference>
<feature type="transmembrane region" description="Helical" evidence="10">
    <location>
        <begin position="126"/>
        <end position="147"/>
    </location>
</feature>
<feature type="transmembrane region" description="Helical" evidence="10">
    <location>
        <begin position="25"/>
        <end position="43"/>
    </location>
</feature>
<dbReference type="KEGG" id="cwo:Cwoe_2982"/>
<keyword evidence="4" id="KW-0997">Cell inner membrane</keyword>
<evidence type="ECO:0000256" key="8">
    <source>
        <dbReference type="ARBA" id="ARBA00039381"/>
    </source>
</evidence>
<evidence type="ECO:0000256" key="1">
    <source>
        <dbReference type="ARBA" id="ARBA00004651"/>
    </source>
</evidence>
<keyword evidence="12" id="KW-1185">Reference proteome</keyword>
<comment type="subcellular location">
    <subcellularLocation>
        <location evidence="1">Cell membrane</location>
        <topology evidence="1">Multi-pass membrane protein</topology>
    </subcellularLocation>
</comment>
<protein>
    <recommendedName>
        <fullName evidence="8">Autoinducer 2 import system permease protein LsrD</fullName>
    </recommendedName>
</protein>
<evidence type="ECO:0000256" key="10">
    <source>
        <dbReference type="SAM" id="Phobius"/>
    </source>
</evidence>
<organism evidence="11 12">
    <name type="scientific">Conexibacter woesei (strain DSM 14684 / CCUG 47730 / CIP 108061 / JCM 11494 / NBRC 100937 / ID131577)</name>
    <dbReference type="NCBI Taxonomy" id="469383"/>
    <lineage>
        <taxon>Bacteria</taxon>
        <taxon>Bacillati</taxon>
        <taxon>Actinomycetota</taxon>
        <taxon>Thermoleophilia</taxon>
        <taxon>Solirubrobacterales</taxon>
        <taxon>Conexibacteraceae</taxon>
        <taxon>Conexibacter</taxon>
    </lineage>
</organism>
<evidence type="ECO:0000256" key="5">
    <source>
        <dbReference type="ARBA" id="ARBA00022692"/>
    </source>
</evidence>
<gene>
    <name evidence="11" type="ordered locus">Cwoe_2982</name>
</gene>
<dbReference type="STRING" id="469383.Cwoe_2982"/>
<reference evidence="11 12" key="1">
    <citation type="journal article" date="2010" name="Stand. Genomic Sci.">
        <title>Complete genome sequence of Conexibacter woesei type strain (ID131577).</title>
        <authorList>
            <person name="Pukall R."/>
            <person name="Lapidus A."/>
            <person name="Glavina Del Rio T."/>
            <person name="Copeland A."/>
            <person name="Tice H."/>
            <person name="Cheng J.-F."/>
            <person name="Lucas S."/>
            <person name="Chen F."/>
            <person name="Nolan M."/>
            <person name="Bruce D."/>
            <person name="Goodwin L."/>
            <person name="Pitluck S."/>
            <person name="Mavromatis K."/>
            <person name="Ivanova N."/>
            <person name="Ovchinnikova G."/>
            <person name="Pati A."/>
            <person name="Chen A."/>
            <person name="Palaniappan K."/>
            <person name="Land M."/>
            <person name="Hauser L."/>
            <person name="Chang Y.-J."/>
            <person name="Jeffries C.D."/>
            <person name="Chain P."/>
            <person name="Meincke L."/>
            <person name="Sims D."/>
            <person name="Brettin T."/>
            <person name="Detter J.C."/>
            <person name="Rohde M."/>
            <person name="Goeker M."/>
            <person name="Bristow J."/>
            <person name="Eisen J.A."/>
            <person name="Markowitz V."/>
            <person name="Kyrpides N.C."/>
            <person name="Klenk H.-P."/>
            <person name="Hugenholtz P."/>
        </authorList>
    </citation>
    <scope>NUCLEOTIDE SEQUENCE [LARGE SCALE GENOMIC DNA]</scope>
    <source>
        <strain evidence="12">DSM 14684 / CIP 108061 / JCM 11494 / NBRC 100937 / ID131577</strain>
    </source>
</reference>
<feature type="transmembrane region" description="Helical" evidence="10">
    <location>
        <begin position="90"/>
        <end position="114"/>
    </location>
</feature>
<keyword evidence="5 10" id="KW-0812">Transmembrane</keyword>
<reference evidence="12" key="2">
    <citation type="submission" date="2010-01" db="EMBL/GenBank/DDBJ databases">
        <title>The complete genome of Conexibacter woesei DSM 14684.</title>
        <authorList>
            <consortium name="US DOE Joint Genome Institute (JGI-PGF)"/>
            <person name="Lucas S."/>
            <person name="Copeland A."/>
            <person name="Lapidus A."/>
            <person name="Glavina del Rio T."/>
            <person name="Dalin E."/>
            <person name="Tice H."/>
            <person name="Bruce D."/>
            <person name="Goodwin L."/>
            <person name="Pitluck S."/>
            <person name="Kyrpides N."/>
            <person name="Mavromatis K."/>
            <person name="Ivanova N."/>
            <person name="Mikhailova N."/>
            <person name="Chertkov O."/>
            <person name="Brettin T."/>
            <person name="Detter J.C."/>
            <person name="Han C."/>
            <person name="Larimer F."/>
            <person name="Land M."/>
            <person name="Hauser L."/>
            <person name="Markowitz V."/>
            <person name="Cheng J.-F."/>
            <person name="Hugenholtz P."/>
            <person name="Woyke T."/>
            <person name="Wu D."/>
            <person name="Pukall R."/>
            <person name="Steenblock K."/>
            <person name="Schneider S."/>
            <person name="Klenk H.-P."/>
            <person name="Eisen J.A."/>
        </authorList>
    </citation>
    <scope>NUCLEOTIDE SEQUENCE [LARGE SCALE GENOMIC DNA]</scope>
    <source>
        <strain evidence="12">DSM 14684 / CIP 108061 / JCM 11494 / NBRC 100937 / ID131577</strain>
    </source>
</reference>
<dbReference type="PANTHER" id="PTHR32196">
    <property type="entry name" value="ABC TRANSPORTER PERMEASE PROTEIN YPHD-RELATED-RELATED"/>
    <property type="match status" value="1"/>
</dbReference>
<keyword evidence="2" id="KW-0813">Transport</keyword>
<feature type="transmembrane region" description="Helical" evidence="10">
    <location>
        <begin position="167"/>
        <end position="186"/>
    </location>
</feature>
<sequence length="353" mass="35388">MSALRATARRSSPLGTTTLAGLKPAFFITLVSIVAVVIAAIMSEPFRSPTNVESLLFQMAPLLLVAAGQAVVITTAGIDLSVGSMMSLATVLAAASSSSAALVIAIVLAVGLAGGLGNGLGVVSGVNPLVMTLGTMAIFRGVALLVLGQPGGIVPPDLLTPLTTVFGNVPLTFLLAVGAVVLLWLATAETRWGRALFAVGGDEGHARRARLPVKRTLLIAYSVSGMFAALAGLALVARIYSGDPNVGDPFALDSITAALIGGIAVTGGRGSVLAVIPAVLLLALTDNLLNLAGVFSYWQYIAKGVILILTLWAYHAAGRPSGLLAMARGGWRKPGGSSGAAGSSGSAAKGAAS</sequence>
<accession>D3FBY6</accession>
<dbReference type="GO" id="GO:0005886">
    <property type="term" value="C:plasma membrane"/>
    <property type="evidence" value="ECO:0007669"/>
    <property type="project" value="UniProtKB-SubCell"/>
</dbReference>
<dbReference type="Pfam" id="PF02653">
    <property type="entry name" value="BPD_transp_2"/>
    <property type="match status" value="1"/>
</dbReference>
<keyword evidence="7 10" id="KW-0472">Membrane</keyword>
<evidence type="ECO:0000313" key="12">
    <source>
        <dbReference type="Proteomes" id="UP000008229"/>
    </source>
</evidence>
<evidence type="ECO:0000256" key="9">
    <source>
        <dbReference type="SAM" id="MobiDB-lite"/>
    </source>
</evidence>
<dbReference type="PANTHER" id="PTHR32196:SF71">
    <property type="entry name" value="AUTOINDUCER 2 IMPORT SYSTEM PERMEASE PROTEIN LSRD"/>
    <property type="match status" value="1"/>
</dbReference>
<dbReference type="HOGENOM" id="CLU_028880_2_2_11"/>
<proteinExistence type="predicted"/>
<evidence type="ECO:0000256" key="6">
    <source>
        <dbReference type="ARBA" id="ARBA00022989"/>
    </source>
</evidence>
<dbReference type="EMBL" id="CP001854">
    <property type="protein sequence ID" value="ADB51401.1"/>
    <property type="molecule type" value="Genomic_DNA"/>
</dbReference>
<dbReference type="Proteomes" id="UP000008229">
    <property type="component" value="Chromosome"/>
</dbReference>
<evidence type="ECO:0000256" key="2">
    <source>
        <dbReference type="ARBA" id="ARBA00022448"/>
    </source>
</evidence>
<keyword evidence="3" id="KW-1003">Cell membrane</keyword>
<feature type="region of interest" description="Disordered" evidence="9">
    <location>
        <begin position="334"/>
        <end position="353"/>
    </location>
</feature>
<dbReference type="InterPro" id="IPR001851">
    <property type="entry name" value="ABC_transp_permease"/>
</dbReference>
<feature type="compositionally biased region" description="Low complexity" evidence="9">
    <location>
        <begin position="340"/>
        <end position="353"/>
    </location>
</feature>
<feature type="transmembrane region" description="Helical" evidence="10">
    <location>
        <begin position="217"/>
        <end position="240"/>
    </location>
</feature>
<evidence type="ECO:0000256" key="7">
    <source>
        <dbReference type="ARBA" id="ARBA00023136"/>
    </source>
</evidence>
<name>D3FBY6_CONWI</name>
<feature type="transmembrane region" description="Helical" evidence="10">
    <location>
        <begin position="55"/>
        <end position="78"/>
    </location>
</feature>
<dbReference type="AlphaFoldDB" id="D3FBY6"/>
<evidence type="ECO:0000256" key="3">
    <source>
        <dbReference type="ARBA" id="ARBA00022475"/>
    </source>
</evidence>
<evidence type="ECO:0000256" key="4">
    <source>
        <dbReference type="ARBA" id="ARBA00022519"/>
    </source>
</evidence>
<dbReference type="RefSeq" id="WP_012934452.1">
    <property type="nucleotide sequence ID" value="NC_013739.1"/>
</dbReference>
<keyword evidence="6 10" id="KW-1133">Transmembrane helix</keyword>
<dbReference type="CDD" id="cd06579">
    <property type="entry name" value="TM_PBP1_transp_AraH_like"/>
    <property type="match status" value="1"/>
</dbReference>
<dbReference type="OrthoDB" id="9808136at2"/>
<dbReference type="GO" id="GO:0022857">
    <property type="term" value="F:transmembrane transporter activity"/>
    <property type="evidence" value="ECO:0007669"/>
    <property type="project" value="InterPro"/>
</dbReference>